<evidence type="ECO:0000256" key="1">
    <source>
        <dbReference type="ARBA" id="ARBA00022658"/>
    </source>
</evidence>
<organism evidence="6 7">
    <name type="scientific">Rozella allomycis (strain CSF55)</name>
    <dbReference type="NCBI Taxonomy" id="988480"/>
    <lineage>
        <taxon>Eukaryota</taxon>
        <taxon>Fungi</taxon>
        <taxon>Fungi incertae sedis</taxon>
        <taxon>Cryptomycota</taxon>
        <taxon>Cryptomycota incertae sedis</taxon>
        <taxon>Rozella</taxon>
    </lineage>
</organism>
<dbReference type="InterPro" id="IPR009091">
    <property type="entry name" value="RCC1/BLIP-II"/>
</dbReference>
<dbReference type="AlphaFoldDB" id="A0A075AU94"/>
<evidence type="ECO:0000256" key="4">
    <source>
        <dbReference type="SAM" id="MobiDB-lite"/>
    </source>
</evidence>
<feature type="repeat" description="RCC1" evidence="3">
    <location>
        <begin position="207"/>
        <end position="265"/>
    </location>
</feature>
<dbReference type="GO" id="GO:0005737">
    <property type="term" value="C:cytoplasm"/>
    <property type="evidence" value="ECO:0007669"/>
    <property type="project" value="TreeGrafter"/>
</dbReference>
<dbReference type="Gene3D" id="2.130.10.30">
    <property type="entry name" value="Regulator of chromosome condensation 1/beta-lactamase-inhibitor protein II"/>
    <property type="match status" value="1"/>
</dbReference>
<accession>A0A075AU94</accession>
<feature type="region of interest" description="Disordered" evidence="4">
    <location>
        <begin position="1"/>
        <end position="58"/>
    </location>
</feature>
<protein>
    <submittedName>
        <fullName evidence="6">Regulator of chromosome condensation, RCC1 domain-containing protein</fullName>
    </submittedName>
</protein>
<dbReference type="PANTHER" id="PTHR45982">
    <property type="entry name" value="REGULATOR OF CHROMOSOME CONDENSATION"/>
    <property type="match status" value="1"/>
</dbReference>
<feature type="domain" description="RCC1-like" evidence="5">
    <location>
        <begin position="66"/>
        <end position="417"/>
    </location>
</feature>
<feature type="repeat" description="RCC1" evidence="3">
    <location>
        <begin position="65"/>
        <end position="104"/>
    </location>
</feature>
<dbReference type="HOGENOM" id="CLU_005210_6_2_1"/>
<dbReference type="PROSITE" id="PS50012">
    <property type="entry name" value="RCC1_3"/>
    <property type="match status" value="7"/>
</dbReference>
<evidence type="ECO:0000256" key="2">
    <source>
        <dbReference type="ARBA" id="ARBA00022737"/>
    </source>
</evidence>
<dbReference type="InterPro" id="IPR000408">
    <property type="entry name" value="Reg_chr_condens"/>
</dbReference>
<reference evidence="6 7" key="1">
    <citation type="journal article" date="2013" name="Curr. Biol.">
        <title>Shared signatures of parasitism and phylogenomics unite Cryptomycota and microsporidia.</title>
        <authorList>
            <person name="James T.Y."/>
            <person name="Pelin A."/>
            <person name="Bonen L."/>
            <person name="Ahrendt S."/>
            <person name="Sain D."/>
            <person name="Corradi N."/>
            <person name="Stajich J.E."/>
        </authorList>
    </citation>
    <scope>NUCLEOTIDE SEQUENCE [LARGE SCALE GENOMIC DNA]</scope>
    <source>
        <strain evidence="6 7">CSF55</strain>
    </source>
</reference>
<dbReference type="InterPro" id="IPR051553">
    <property type="entry name" value="Ran_GTPase-activating"/>
</dbReference>
<evidence type="ECO:0000313" key="6">
    <source>
        <dbReference type="EMBL" id="EPZ33725.1"/>
    </source>
</evidence>
<dbReference type="InterPro" id="IPR058923">
    <property type="entry name" value="RCC1-like_dom"/>
</dbReference>
<evidence type="ECO:0000256" key="3">
    <source>
        <dbReference type="PROSITE-ProRule" id="PRU00235"/>
    </source>
</evidence>
<proteinExistence type="predicted"/>
<dbReference type="Pfam" id="PF25390">
    <property type="entry name" value="WD40_RLD"/>
    <property type="match status" value="1"/>
</dbReference>
<feature type="repeat" description="RCC1" evidence="3">
    <location>
        <begin position="152"/>
        <end position="206"/>
    </location>
</feature>
<evidence type="ECO:0000259" key="5">
    <source>
        <dbReference type="Pfam" id="PF25390"/>
    </source>
</evidence>
<feature type="repeat" description="RCC1" evidence="3">
    <location>
        <begin position="102"/>
        <end position="151"/>
    </location>
</feature>
<sequence>MRLRTTARKTATISENTNSNNTSRNTSRNASPVPKRRGPKRAEPAKTKKPKVKNIPNVPKNTVTGDVYVFGSGDCAQLGMGEDVLSLAKPQIHPFFADKNIIQVYSMGCNDDGALGHEEPEFSPGLVLGLEDQKVVNIACGDSISAALTADGKVFAWGTFRSSRGIFGFDEHTTIQKRATQVLGLKNQFVKYIASGANHLIALTSDGKMWSWGCTEQGQLGRRLVARQELQTLIPRTVTNSRSKLNSGYKTVVCGSYHTLTINEQGEVFGFGLNNYGQLGLGDEESRVTAEQIDPENFDGETPIDLAAGEHHSIALTSSGHVFSFGRGDSGQLGLPEEPKHSPLPKKIPSLKNVEMISSGSNHCLAKTKSGEIYSWGYGEMLQLGNGKEEDEVVPFKLKFDGSKVLQIQGGGQHSMILVQK</sequence>
<keyword evidence="2" id="KW-0677">Repeat</keyword>
<gene>
    <name evidence="6" type="ORF">O9G_002363</name>
</gene>
<dbReference type="STRING" id="988480.A0A075AU94"/>
<dbReference type="GO" id="GO:0005085">
    <property type="term" value="F:guanyl-nucleotide exchange factor activity"/>
    <property type="evidence" value="ECO:0007669"/>
    <property type="project" value="TreeGrafter"/>
</dbReference>
<dbReference type="OMA" id="GSFNHAD"/>
<feature type="repeat" description="RCC1" evidence="3">
    <location>
        <begin position="371"/>
        <end position="421"/>
    </location>
</feature>
<dbReference type="SUPFAM" id="SSF50985">
    <property type="entry name" value="RCC1/BLIP-II"/>
    <property type="match status" value="1"/>
</dbReference>
<keyword evidence="1" id="KW-0344">Guanine-nucleotide releasing factor</keyword>
<dbReference type="OrthoDB" id="61110at2759"/>
<dbReference type="Proteomes" id="UP000030755">
    <property type="component" value="Unassembled WGS sequence"/>
</dbReference>
<feature type="compositionally biased region" description="Low complexity" evidence="4">
    <location>
        <begin position="10"/>
        <end position="31"/>
    </location>
</feature>
<dbReference type="EMBL" id="KE561045">
    <property type="protein sequence ID" value="EPZ33725.1"/>
    <property type="molecule type" value="Genomic_DNA"/>
</dbReference>
<evidence type="ECO:0000313" key="7">
    <source>
        <dbReference type="Proteomes" id="UP000030755"/>
    </source>
</evidence>
<dbReference type="PRINTS" id="PR00633">
    <property type="entry name" value="RCCNDNSATION"/>
</dbReference>
<keyword evidence="7" id="KW-1185">Reference proteome</keyword>
<dbReference type="PANTHER" id="PTHR45982:SF1">
    <property type="entry name" value="REGULATOR OF CHROMOSOME CONDENSATION"/>
    <property type="match status" value="1"/>
</dbReference>
<name>A0A075AU94_ROZAC</name>
<feature type="repeat" description="RCC1" evidence="3">
    <location>
        <begin position="320"/>
        <end position="370"/>
    </location>
</feature>
<dbReference type="PROSITE" id="PS00626">
    <property type="entry name" value="RCC1_2"/>
    <property type="match status" value="2"/>
</dbReference>
<feature type="repeat" description="RCC1" evidence="3">
    <location>
        <begin position="266"/>
        <end position="319"/>
    </location>
</feature>